<reference evidence="2 3" key="1">
    <citation type="submission" date="2018-03" db="EMBL/GenBank/DDBJ databases">
        <title>The draft genome of Sphingosinicella sp. GL-C-18.</title>
        <authorList>
            <person name="Liu L."/>
            <person name="Li L."/>
            <person name="Liang L."/>
            <person name="Zhang X."/>
            <person name="Wang T."/>
        </authorList>
    </citation>
    <scope>NUCLEOTIDE SEQUENCE [LARGE SCALE GENOMIC DNA]</scope>
    <source>
        <strain evidence="2 3">GL-C-18</strain>
    </source>
</reference>
<sequence length="177" mass="20061">MAVRHRLTPTLFDKLVADIEISGLRDIHSEAPEVSREKFRHYAVPKLERFNEAALRATIRRELAWLLNTTNIEALHDLAPYPQVQSSVLNYGLSDLAGKALTRRAILHRAREIRRAIRLFEPRLAESSLTVEPADNPDRHNAVTFVIRGDITAAAHAMPVKFRTEVDPETVAVDVRE</sequence>
<evidence type="ECO:0000259" key="1">
    <source>
        <dbReference type="Pfam" id="PF04965"/>
    </source>
</evidence>
<dbReference type="InterPro" id="IPR007048">
    <property type="entry name" value="IraD/Gp25-like"/>
</dbReference>
<proteinExistence type="predicted"/>
<evidence type="ECO:0000313" key="3">
    <source>
        <dbReference type="Proteomes" id="UP000241167"/>
    </source>
</evidence>
<dbReference type="NCBIfam" id="TIGR03357">
    <property type="entry name" value="VI_zyme"/>
    <property type="match status" value="1"/>
</dbReference>
<gene>
    <name evidence="2" type="primary">tssE</name>
    <name evidence="2" type="ORF">C7I55_24240</name>
</gene>
<organism evidence="2 3">
    <name type="scientific">Allosphingosinicella deserti</name>
    <dbReference type="NCBI Taxonomy" id="2116704"/>
    <lineage>
        <taxon>Bacteria</taxon>
        <taxon>Pseudomonadati</taxon>
        <taxon>Pseudomonadota</taxon>
        <taxon>Alphaproteobacteria</taxon>
        <taxon>Sphingomonadales</taxon>
        <taxon>Sphingomonadaceae</taxon>
        <taxon>Allosphingosinicella</taxon>
    </lineage>
</organism>
<dbReference type="RefSeq" id="WP_106515639.1">
    <property type="nucleotide sequence ID" value="NZ_PXYI01000011.1"/>
</dbReference>
<dbReference type="Pfam" id="PF04965">
    <property type="entry name" value="GPW_gp25"/>
    <property type="match status" value="1"/>
</dbReference>
<dbReference type="AlphaFoldDB" id="A0A2P7QFW3"/>
<name>A0A2P7QFW3_9SPHN</name>
<feature type="domain" description="IraD/Gp25-like" evidence="1">
    <location>
        <begin position="54"/>
        <end position="153"/>
    </location>
</feature>
<dbReference type="PANTHER" id="PTHR38595:SF1">
    <property type="entry name" value="TYPE VI SECRETION SYSTEM COMPONENT TSSE1"/>
    <property type="match status" value="1"/>
</dbReference>
<dbReference type="Gene3D" id="3.10.450.40">
    <property type="match status" value="1"/>
</dbReference>
<dbReference type="Proteomes" id="UP000241167">
    <property type="component" value="Unassembled WGS sequence"/>
</dbReference>
<dbReference type="InterPro" id="IPR017737">
    <property type="entry name" value="TssE1-like"/>
</dbReference>
<evidence type="ECO:0000313" key="2">
    <source>
        <dbReference type="EMBL" id="PSJ36825.1"/>
    </source>
</evidence>
<dbReference type="OrthoDB" id="119583at2"/>
<comment type="caution">
    <text evidence="2">The sequence shown here is derived from an EMBL/GenBank/DDBJ whole genome shotgun (WGS) entry which is preliminary data.</text>
</comment>
<dbReference type="SUPFAM" id="SSF160719">
    <property type="entry name" value="gpW/gp25-like"/>
    <property type="match status" value="1"/>
</dbReference>
<dbReference type="InterPro" id="IPR053176">
    <property type="entry name" value="T6SS_TssE1-like"/>
</dbReference>
<protein>
    <submittedName>
        <fullName evidence="2">Type VI secretion system baseplate subunit TssE</fullName>
    </submittedName>
</protein>
<dbReference type="EMBL" id="PXYI01000011">
    <property type="protein sequence ID" value="PSJ36825.1"/>
    <property type="molecule type" value="Genomic_DNA"/>
</dbReference>
<dbReference type="PANTHER" id="PTHR38595">
    <property type="entry name" value="CYTOPLASMIC PROTEIN-RELATED"/>
    <property type="match status" value="1"/>
</dbReference>
<keyword evidence="3" id="KW-1185">Reference proteome</keyword>
<accession>A0A2P7QFW3</accession>